<proteinExistence type="predicted"/>
<organism evidence="2">
    <name type="scientific">marine metagenome</name>
    <dbReference type="NCBI Taxonomy" id="408172"/>
    <lineage>
        <taxon>unclassified sequences</taxon>
        <taxon>metagenomes</taxon>
        <taxon>ecological metagenomes</taxon>
    </lineage>
</organism>
<dbReference type="InterPro" id="IPR006222">
    <property type="entry name" value="GCVT_N"/>
</dbReference>
<reference evidence="2" key="1">
    <citation type="submission" date="2018-05" db="EMBL/GenBank/DDBJ databases">
        <authorList>
            <person name="Lanie J.A."/>
            <person name="Ng W.-L."/>
            <person name="Kazmierczak K.M."/>
            <person name="Andrzejewski T.M."/>
            <person name="Davidsen T.M."/>
            <person name="Wayne K.J."/>
            <person name="Tettelin H."/>
            <person name="Glass J.I."/>
            <person name="Rusch D."/>
            <person name="Podicherti R."/>
            <person name="Tsui H.-C.T."/>
            <person name="Winkler M.E."/>
        </authorList>
    </citation>
    <scope>NUCLEOTIDE SEQUENCE</scope>
</reference>
<name>A0A381Z4B1_9ZZZZ</name>
<protein>
    <recommendedName>
        <fullName evidence="1">GCVT N-terminal domain-containing protein</fullName>
    </recommendedName>
</protein>
<gene>
    <name evidence="2" type="ORF">METZ01_LOCUS136962</name>
</gene>
<dbReference type="AlphaFoldDB" id="A0A381Z4B1"/>
<dbReference type="EMBL" id="UINC01019905">
    <property type="protein sequence ID" value="SVA84108.1"/>
    <property type="molecule type" value="Genomic_DNA"/>
</dbReference>
<dbReference type="InterPro" id="IPR027266">
    <property type="entry name" value="TrmE/GcvT-like"/>
</dbReference>
<accession>A0A381Z4B1</accession>
<dbReference type="SUPFAM" id="SSF103025">
    <property type="entry name" value="Folate-binding domain"/>
    <property type="match status" value="1"/>
</dbReference>
<evidence type="ECO:0000313" key="2">
    <source>
        <dbReference type="EMBL" id="SVA84108.1"/>
    </source>
</evidence>
<dbReference type="Pfam" id="PF01571">
    <property type="entry name" value="GCV_T"/>
    <property type="match status" value="1"/>
</dbReference>
<evidence type="ECO:0000259" key="1">
    <source>
        <dbReference type="Pfam" id="PF01571"/>
    </source>
</evidence>
<sequence length="226" mass="23765">MGATIVEAGHGWRVPDSFAGHDAEMRIARRAVVIGDDTPRGKFRLQGDGAQQQASDALGVAVTGTGVVCEARVADREDADRILQVEGVLLRPDLCHVGCEMDGQTQVLEVLTQSVGDSDTTVTDVTHGRFELRVVGPAAPVLLSKVCGLDVDSRAFPSGTAMQASVAKMAQLVIRSDLGELPAYRLVGGRALGAYVWDTLMEAGQELGVEPIGAQGLGMLTETTKP</sequence>
<dbReference type="Gene3D" id="3.30.1360.120">
    <property type="entry name" value="Probable tRNA modification gtpase trme, domain 1"/>
    <property type="match status" value="1"/>
</dbReference>
<feature type="domain" description="GCVT N-terminal" evidence="1">
    <location>
        <begin position="2"/>
        <end position="218"/>
    </location>
</feature>